<keyword evidence="4" id="KW-0647">Proteasome</keyword>
<dbReference type="Pfam" id="PF24492">
    <property type="entry name" value="HEAT_ECM29"/>
    <property type="match status" value="1"/>
</dbReference>
<dbReference type="InterPro" id="IPR011989">
    <property type="entry name" value="ARM-like"/>
</dbReference>
<evidence type="ECO:0000256" key="3">
    <source>
        <dbReference type="ARBA" id="ARBA00022737"/>
    </source>
</evidence>
<organism evidence="9 11">
    <name type="scientific">Verticillium dahliae</name>
    <name type="common">Verticillium wilt</name>
    <dbReference type="NCBI Taxonomy" id="27337"/>
    <lineage>
        <taxon>Eukaryota</taxon>
        <taxon>Fungi</taxon>
        <taxon>Dikarya</taxon>
        <taxon>Ascomycota</taxon>
        <taxon>Pezizomycotina</taxon>
        <taxon>Sordariomycetes</taxon>
        <taxon>Hypocreomycetidae</taxon>
        <taxon>Glomerellales</taxon>
        <taxon>Plectosphaerellaceae</taxon>
        <taxon>Verticillium</taxon>
    </lineage>
</organism>
<dbReference type="GO" id="GO:0060090">
    <property type="term" value="F:molecular adaptor activity"/>
    <property type="evidence" value="ECO:0007669"/>
    <property type="project" value="InterPro"/>
</dbReference>
<evidence type="ECO:0000259" key="7">
    <source>
        <dbReference type="Pfam" id="PF24492"/>
    </source>
</evidence>
<evidence type="ECO:0000256" key="2">
    <source>
        <dbReference type="ARBA" id="ARBA00022490"/>
    </source>
</evidence>
<evidence type="ECO:0008006" key="12">
    <source>
        <dbReference type="Google" id="ProtNLM"/>
    </source>
</evidence>
<dbReference type="Proteomes" id="UP000236305">
    <property type="component" value="Unassembled WGS sequence"/>
</dbReference>
<dbReference type="GO" id="GO:0005737">
    <property type="term" value="C:cytoplasm"/>
    <property type="evidence" value="ECO:0007669"/>
    <property type="project" value="UniProtKB-SubCell"/>
</dbReference>
<name>A0A2J8E8M3_VERDA</name>
<dbReference type="GO" id="GO:0036503">
    <property type="term" value="P:ERAD pathway"/>
    <property type="evidence" value="ECO:0007669"/>
    <property type="project" value="TreeGrafter"/>
</dbReference>
<comment type="caution">
    <text evidence="9">The sequence shown here is derived from an EMBL/GenBank/DDBJ whole genome shotgun (WGS) entry which is preliminary data.</text>
</comment>
<evidence type="ECO:0000259" key="6">
    <source>
        <dbReference type="Pfam" id="PF13001"/>
    </source>
</evidence>
<dbReference type="Proteomes" id="UP000288725">
    <property type="component" value="Unassembled WGS sequence"/>
</dbReference>
<reference evidence="9 11" key="2">
    <citation type="submission" date="2018-12" db="EMBL/GenBank/DDBJ databases">
        <title>Genome of Verticillium dahliae isolate Getta Getta.</title>
        <authorList>
            <person name="Gardiner D.M."/>
        </authorList>
    </citation>
    <scope>NUCLEOTIDE SEQUENCE [LARGE SCALE GENOMIC DNA]</scope>
    <source>
        <strain evidence="9 11">Getta Getta</strain>
    </source>
</reference>
<protein>
    <recommendedName>
        <fullName evidence="12">Proteasome component ECM29</fullName>
    </recommendedName>
</protein>
<dbReference type="PANTHER" id="PTHR23346:SF19">
    <property type="entry name" value="PROTEASOME ADAPTER AND SCAFFOLD PROTEIN ECM29"/>
    <property type="match status" value="1"/>
</dbReference>
<comment type="subcellular location">
    <subcellularLocation>
        <location evidence="1">Cytoplasm</location>
    </subcellularLocation>
</comment>
<dbReference type="EMBL" id="RSDZ01000099">
    <property type="protein sequence ID" value="RXG43816.1"/>
    <property type="molecule type" value="Genomic_DNA"/>
</dbReference>
<evidence type="ECO:0000256" key="1">
    <source>
        <dbReference type="ARBA" id="ARBA00004496"/>
    </source>
</evidence>
<sequence length="1886" mass="207899">MASESPEERELRSLNAMKDAIVRGANNEKKLEQALQKHLAPFVAMGGSESAKTRVDVIRFAQSIKNLIGRSQIILPVGALIAQYKRPDASPIVRQLASTFITLGVDRMDDYDRSQLIKDIATGISALSSASSASLILRVLLRIIPTVKIPSRGSQEDGAFRSSIGLSASKDANWVASWMGKVLLLKLPNFGASDKLTRDEGIAKLAPFNKALLKDELDFLCPEWRDGKWVQPYDDLPNLRRKIAQLLASGAFTDREKLIPAIFAASNTDSRVSELGDDILKRTTVSFDDAALAKDLFSAHGRMTAPYRTRILGLLSKSPVSTSMEKEIATLVDLDSGINCPEPLQPASNLERIKLHRALFVYIAFIALHGPSQGDFAMGSSILGKIRGYVESRGWPVPHDEVAAPANNAASASNAELRGQAYEVIGLLAKATKMNLREAFSLAQWLFQSLSEDPTSEVAFNIESALSSMLRHFNPDKVDRSELAAVQLGPMLYKYLTLPDGAASVRSARSVAVKWANSCFPFSDPDARWTSIIAIAGKRDESHDVVEEGKRGLDPWAYRVQSVSEIPDWVTLLRVFFYPGNDHGNLAQTMTLDPQGALPVVGGEPAALGRFEGEHIHAFSVAVKFVKQMLLLTALPALNRTPDWAAQLDLAMSVDVKTRGLVQEYLGRASKTDVALFLKACLDGALSKRTKGLDAVIEESLRCFVDVGSLATSGELAWLAAFAADVFPLTASHNKDIRRLAAQALGILGAHPTNTDPARYPALSQRLLTDCTVKMQERIASWETAFGSDAYAVEGSVLALGHLYSRVTFYGEESKPDAWLPRKLLNKDSESGDLQNAAMEAFGQLWSARQDVPVPGSDLSPDSVIEALRAKAESGNEKAIFALGRLAIGLEDEVWADVPRSERSTESSNPVESVPGDSGLAFPDKKTDNLDNILRVLYSLETKRETEIHFAIGEAITATVGGWDSEAVSLQMDVDHKPGTWQIGAREKRLQLVLMKLFKDCRDTAPFRLKAAGIWLFCTIQHLGHLPLVRQYSRQAQAAFMRLLNARDELVQETASRGLSLLHDRGNAQEREDLVKDLVNAFTGDSTQLKVEGDTELFEPGALPTGEGKSVTSYKDIIALANEVGDQSLVYKFMSLASNAATWSTRSAFGRFGLSSILTDATVDPRIYPKLYRYRFDPNKNVRASMEEIWKSLVKDPNEAIQKHFDAIMSDLLKCVLGKEWRTRQASAAAISEIIGGQPFKKYEQYYEQIWTAALKVLDDVKSSVREVALKLCMGLTSTIVRLLEDGSSVDTARVMLGQALRFLLSSSGLESNVDEVKGFSLKTIMDVTKKGGKALKPYVAEIIPHLLNLHSTVEPEQINFAYQRLQEDKRGQLDKMRASFVNTSPITEAIDNCLRQVDDEIMTQLVPSIEQTVKSAIGMQTKIGCARLFTDMVMRHRHEIEPYASKFLQMMEKQVLDRNDEVSQAYAKASAYLMRVAPEASKDRFITKAIDLYFDAEDDSRRQKMSNVILALSTASPDVFNELESRLLPFAFMASHDTDEWVKKAFTKVWDAHAGSSRTVARYVEEIVAFARRGLDAPRWVLQHSGAFTIASTIKDVVAASDANGQISDANLKLIWPVLDKALALKTFTHKEKLLASFPVFVGHGKRLWQDDAGIAAQMKKIALREAKRNNDAYRVHALTYLWKFAEVRDDLDLLDDIFAIVKPFLDEVNDEDRMDVDSEDKATAIAKSGLEAVARGYNRQQLQQDSYGVLDKMMRLLRPYLGSAQFAVMKREVWYECVRDVVRAAVPGSGSSSSTAASEADKAVATMYLLSLDMDQVDVGTEAQRNMRAQAMGAVFAAKGSGVFGPAPEGAEKAQLVAMVENALGMERSLEVQAQLKTILSEMK</sequence>
<dbReference type="Pfam" id="PF13001">
    <property type="entry name" value="ECM29_N"/>
    <property type="match status" value="1"/>
</dbReference>
<evidence type="ECO:0000313" key="10">
    <source>
        <dbReference type="Proteomes" id="UP000236305"/>
    </source>
</evidence>
<dbReference type="InterPro" id="IPR055443">
    <property type="entry name" value="HEAT_ECM29"/>
</dbReference>
<keyword evidence="2" id="KW-0963">Cytoplasm</keyword>
<dbReference type="GO" id="GO:0000502">
    <property type="term" value="C:proteasome complex"/>
    <property type="evidence" value="ECO:0007669"/>
    <property type="project" value="UniProtKB-KW"/>
</dbReference>
<evidence type="ECO:0000313" key="11">
    <source>
        <dbReference type="Proteomes" id="UP000288725"/>
    </source>
</evidence>
<evidence type="ECO:0000256" key="4">
    <source>
        <dbReference type="ARBA" id="ARBA00022942"/>
    </source>
</evidence>
<dbReference type="SUPFAM" id="SSF48371">
    <property type="entry name" value="ARM repeat"/>
    <property type="match status" value="2"/>
</dbReference>
<feature type="domain" description="Proteasome adapter and scaffold protein ECM29 HEAT-repeat" evidence="7">
    <location>
        <begin position="1336"/>
        <end position="1495"/>
    </location>
</feature>
<dbReference type="GO" id="GO:0043248">
    <property type="term" value="P:proteasome assembly"/>
    <property type="evidence" value="ECO:0007669"/>
    <property type="project" value="InterPro"/>
</dbReference>
<dbReference type="Gene3D" id="1.25.10.10">
    <property type="entry name" value="Leucine-rich Repeat Variant"/>
    <property type="match status" value="2"/>
</dbReference>
<dbReference type="EMBL" id="MPSH01000021">
    <property type="protein sequence ID" value="PNH30327.1"/>
    <property type="molecule type" value="Genomic_DNA"/>
</dbReference>
<proteinExistence type="predicted"/>
<dbReference type="InterPro" id="IPR024372">
    <property type="entry name" value="Ecm29_N"/>
</dbReference>
<dbReference type="GO" id="GO:0005634">
    <property type="term" value="C:nucleus"/>
    <property type="evidence" value="ECO:0007669"/>
    <property type="project" value="TreeGrafter"/>
</dbReference>
<reference evidence="8 10" key="1">
    <citation type="submission" date="2017-12" db="EMBL/GenBank/DDBJ databases">
        <title>Comparative genomics yields insights into virulence evolution of Verticillium dahliae.</title>
        <authorList>
            <person name="Fan R."/>
            <person name="Armitage A.D."/>
            <person name="Cascant-Lopez E."/>
            <person name="Sobczyk M."/>
            <person name="Cockerton H.M."/>
            <person name="Harrison R.J."/>
        </authorList>
    </citation>
    <scope>NUCLEOTIDE SEQUENCE [LARGE SCALE GENOMIC DNA]</scope>
    <source>
        <strain evidence="8 10">12008</strain>
    </source>
</reference>
<evidence type="ECO:0000313" key="9">
    <source>
        <dbReference type="EMBL" id="RXG43816.1"/>
    </source>
</evidence>
<gene>
    <name evidence="8" type="ORF">BJF96_g6388</name>
    <name evidence="9" type="ORF">VDGE_02876</name>
</gene>
<dbReference type="PANTHER" id="PTHR23346">
    <property type="entry name" value="TRANSLATIONAL ACTIVATOR GCN1-RELATED"/>
    <property type="match status" value="1"/>
</dbReference>
<dbReference type="Pfam" id="PF23731">
    <property type="entry name" value="ARM_ECM29_C"/>
    <property type="match status" value="1"/>
</dbReference>
<dbReference type="InterPro" id="IPR016024">
    <property type="entry name" value="ARM-type_fold"/>
</dbReference>
<accession>A0A2J8E8M3</accession>
<keyword evidence="3" id="KW-0677">Repeat</keyword>
<feature type="region of interest" description="Disordered" evidence="5">
    <location>
        <begin position="899"/>
        <end position="923"/>
    </location>
</feature>
<feature type="domain" description="Proteasome component Ecm29 N-terminal" evidence="6">
    <location>
        <begin position="25"/>
        <end position="534"/>
    </location>
</feature>
<evidence type="ECO:0000256" key="5">
    <source>
        <dbReference type="SAM" id="MobiDB-lite"/>
    </source>
</evidence>
<evidence type="ECO:0000313" key="8">
    <source>
        <dbReference type="EMBL" id="PNH30327.1"/>
    </source>
</evidence>